<dbReference type="Pfam" id="PF07883">
    <property type="entry name" value="Cupin_2"/>
    <property type="match status" value="1"/>
</dbReference>
<keyword evidence="1" id="KW-0479">Metal-binding</keyword>
<name>D3F2R3_CONWI</name>
<dbReference type="InterPro" id="IPR013096">
    <property type="entry name" value="Cupin_2"/>
</dbReference>
<keyword evidence="5" id="KW-1185">Reference proteome</keyword>
<dbReference type="EMBL" id="CP001854">
    <property type="protein sequence ID" value="ADB54194.1"/>
    <property type="molecule type" value="Genomic_DNA"/>
</dbReference>
<dbReference type="HOGENOM" id="CLU_1822105_0_0_11"/>
<reference evidence="5" key="2">
    <citation type="submission" date="2010-01" db="EMBL/GenBank/DDBJ databases">
        <title>The complete genome of Conexibacter woesei DSM 14684.</title>
        <authorList>
            <consortium name="US DOE Joint Genome Institute (JGI-PGF)"/>
            <person name="Lucas S."/>
            <person name="Copeland A."/>
            <person name="Lapidus A."/>
            <person name="Glavina del Rio T."/>
            <person name="Dalin E."/>
            <person name="Tice H."/>
            <person name="Bruce D."/>
            <person name="Goodwin L."/>
            <person name="Pitluck S."/>
            <person name="Kyrpides N."/>
            <person name="Mavromatis K."/>
            <person name="Ivanova N."/>
            <person name="Mikhailova N."/>
            <person name="Chertkov O."/>
            <person name="Brettin T."/>
            <person name="Detter J.C."/>
            <person name="Han C."/>
            <person name="Larimer F."/>
            <person name="Land M."/>
            <person name="Hauser L."/>
            <person name="Markowitz V."/>
            <person name="Cheng J.-F."/>
            <person name="Hugenholtz P."/>
            <person name="Woyke T."/>
            <person name="Wu D."/>
            <person name="Pukall R."/>
            <person name="Steenblock K."/>
            <person name="Schneider S."/>
            <person name="Klenk H.-P."/>
            <person name="Eisen J.A."/>
        </authorList>
    </citation>
    <scope>NUCLEOTIDE SEQUENCE [LARGE SCALE GENOMIC DNA]</scope>
    <source>
        <strain evidence="5">DSM 14684 / CIP 108061 / JCM 11494 / NBRC 100937 / ID131577</strain>
    </source>
</reference>
<organism evidence="4 5">
    <name type="scientific">Conexibacter woesei (strain DSM 14684 / CCUG 47730 / CIP 108061 / JCM 11494 / NBRC 100937 / ID131577)</name>
    <dbReference type="NCBI Taxonomy" id="469383"/>
    <lineage>
        <taxon>Bacteria</taxon>
        <taxon>Bacillati</taxon>
        <taxon>Actinomycetota</taxon>
        <taxon>Thermoleophilia</taxon>
        <taxon>Solirubrobacterales</taxon>
        <taxon>Conexibacteraceae</taxon>
        <taxon>Conexibacter</taxon>
    </lineage>
</organism>
<proteinExistence type="predicted"/>
<dbReference type="InterPro" id="IPR051610">
    <property type="entry name" value="GPI/OXD"/>
</dbReference>
<evidence type="ECO:0000259" key="3">
    <source>
        <dbReference type="Pfam" id="PF07883"/>
    </source>
</evidence>
<dbReference type="GO" id="GO:0046872">
    <property type="term" value="F:metal ion binding"/>
    <property type="evidence" value="ECO:0007669"/>
    <property type="project" value="UniProtKB-KW"/>
</dbReference>
<gene>
    <name evidence="4" type="ordered locus">Cwoe_5793</name>
</gene>
<evidence type="ECO:0000256" key="2">
    <source>
        <dbReference type="SAM" id="MobiDB-lite"/>
    </source>
</evidence>
<dbReference type="InterPro" id="IPR014710">
    <property type="entry name" value="RmlC-like_jellyroll"/>
</dbReference>
<dbReference type="RefSeq" id="WP_012937245.1">
    <property type="nucleotide sequence ID" value="NC_013739.1"/>
</dbReference>
<evidence type="ECO:0000313" key="4">
    <source>
        <dbReference type="EMBL" id="ADB54194.1"/>
    </source>
</evidence>
<dbReference type="AlphaFoldDB" id="D3F2R3"/>
<reference evidence="4 5" key="1">
    <citation type="journal article" date="2010" name="Stand. Genomic Sci.">
        <title>Complete genome sequence of Conexibacter woesei type strain (ID131577).</title>
        <authorList>
            <person name="Pukall R."/>
            <person name="Lapidus A."/>
            <person name="Glavina Del Rio T."/>
            <person name="Copeland A."/>
            <person name="Tice H."/>
            <person name="Cheng J.-F."/>
            <person name="Lucas S."/>
            <person name="Chen F."/>
            <person name="Nolan M."/>
            <person name="Bruce D."/>
            <person name="Goodwin L."/>
            <person name="Pitluck S."/>
            <person name="Mavromatis K."/>
            <person name="Ivanova N."/>
            <person name="Ovchinnikova G."/>
            <person name="Pati A."/>
            <person name="Chen A."/>
            <person name="Palaniappan K."/>
            <person name="Land M."/>
            <person name="Hauser L."/>
            <person name="Chang Y.-J."/>
            <person name="Jeffries C.D."/>
            <person name="Chain P."/>
            <person name="Meincke L."/>
            <person name="Sims D."/>
            <person name="Brettin T."/>
            <person name="Detter J.C."/>
            <person name="Rohde M."/>
            <person name="Goeker M."/>
            <person name="Bristow J."/>
            <person name="Eisen J.A."/>
            <person name="Markowitz V."/>
            <person name="Kyrpides N.C."/>
            <person name="Klenk H.-P."/>
            <person name="Hugenholtz P."/>
        </authorList>
    </citation>
    <scope>NUCLEOTIDE SEQUENCE [LARGE SCALE GENOMIC DNA]</scope>
    <source>
        <strain evidence="5">DSM 14684 / CIP 108061 / JCM 11494 / NBRC 100937 / ID131577</strain>
    </source>
</reference>
<dbReference type="SUPFAM" id="SSF51182">
    <property type="entry name" value="RmlC-like cupins"/>
    <property type="match status" value="1"/>
</dbReference>
<dbReference type="Proteomes" id="UP000008229">
    <property type="component" value="Chromosome"/>
</dbReference>
<dbReference type="PANTHER" id="PTHR35848">
    <property type="entry name" value="OXALATE-BINDING PROTEIN"/>
    <property type="match status" value="1"/>
</dbReference>
<evidence type="ECO:0000256" key="1">
    <source>
        <dbReference type="ARBA" id="ARBA00022723"/>
    </source>
</evidence>
<feature type="domain" description="Cupin type-2" evidence="3">
    <location>
        <begin position="34"/>
        <end position="101"/>
    </location>
</feature>
<dbReference type="OrthoDB" id="5243884at2"/>
<dbReference type="InterPro" id="IPR011051">
    <property type="entry name" value="RmlC_Cupin_sf"/>
</dbReference>
<dbReference type="STRING" id="469383.Cwoe_5793"/>
<dbReference type="Gene3D" id="2.60.120.10">
    <property type="entry name" value="Jelly Rolls"/>
    <property type="match status" value="1"/>
</dbReference>
<accession>D3F2R3</accession>
<evidence type="ECO:0000313" key="5">
    <source>
        <dbReference type="Proteomes" id="UP000008229"/>
    </source>
</evidence>
<dbReference type="eggNOG" id="COG0662">
    <property type="taxonomic scope" value="Bacteria"/>
</dbReference>
<dbReference type="KEGG" id="cwo:Cwoe_5793"/>
<protein>
    <submittedName>
        <fullName evidence="4">Cupin 2 conserved barrel domain protein</fullName>
    </submittedName>
</protein>
<sequence>MDDGISIGRIDPDSGERFQPLRRQLGVSAFGMNLITLQPGQCGRIHSHAEQEEVFLVLEGELSLGVEGDEHRLGEGELVRVAPGVRRQLVNRRPQRLVLLALGGSGEHTGRDGQAWASWDATASTPPQETPLPDDVPVEQD</sequence>
<feature type="region of interest" description="Disordered" evidence="2">
    <location>
        <begin position="121"/>
        <end position="141"/>
    </location>
</feature>